<accession>A0A9P0A1E1</accession>
<evidence type="ECO:0000256" key="4">
    <source>
        <dbReference type="ARBA" id="ARBA00023136"/>
    </source>
</evidence>
<comment type="similarity">
    <text evidence="5">Belongs to the SCAMP family.</text>
</comment>
<name>A0A9P0A1E1_BEMTA</name>
<feature type="transmembrane region" description="Helical" evidence="5">
    <location>
        <begin position="199"/>
        <end position="221"/>
    </location>
</feature>
<evidence type="ECO:0000256" key="2">
    <source>
        <dbReference type="ARBA" id="ARBA00022692"/>
    </source>
</evidence>
<keyword evidence="4 5" id="KW-0472">Membrane</keyword>
<evidence type="ECO:0000256" key="6">
    <source>
        <dbReference type="SAM" id="Coils"/>
    </source>
</evidence>
<reference evidence="8" key="1">
    <citation type="submission" date="2021-12" db="EMBL/GenBank/DDBJ databases">
        <authorList>
            <person name="King R."/>
        </authorList>
    </citation>
    <scope>NUCLEOTIDE SEQUENCE</scope>
</reference>
<protein>
    <recommendedName>
        <fullName evidence="5">Secretory carrier-associated membrane protein</fullName>
        <shortName evidence="5">Secretory carrier membrane protein</shortName>
    </recommendedName>
</protein>
<sequence>MSMFDENPFGEPTVDNPFADPSVQQVTQQSSNVQKGIDSYNPFAPDESSQGRPTVVRGAANPPLQTSGLKSPGPAIMVATQDTSRPPPAYSASGQQTQINLTTEELRRRQEELDRKAAELERREEELRNAPYNVRRNNWPPFPDNFCFQPCFYQDFSIDIPFEFQRIVRLLYYLWMYHASLMCLNVIGGLLIIFHKHQFTVFTVGIVYLVVFTPFSYLCWFRPAYKAFRNDSSVNFMVFFFMFFFQFLITLSHSIGTSGSGTCGIFTAISVYDSSPGGIITGLFVFLIALGFCSAAAMDLILLSKIHRIYRSSGASFAKATQEFTTEFLSNEHVRGMATTAATTAVRSQFQQQGQPGQQPQQPDRRY</sequence>
<dbReference type="PANTHER" id="PTHR10687:SF2">
    <property type="entry name" value="SECRETORY CARRIER-ASSOCIATED MEMBRANE PROTEIN"/>
    <property type="match status" value="1"/>
</dbReference>
<evidence type="ECO:0000256" key="7">
    <source>
        <dbReference type="SAM" id="MobiDB-lite"/>
    </source>
</evidence>
<feature type="compositionally biased region" description="Low complexity" evidence="7">
    <location>
        <begin position="22"/>
        <end position="34"/>
    </location>
</feature>
<dbReference type="AlphaFoldDB" id="A0A9P0A1E1"/>
<comment type="subcellular location">
    <subcellularLocation>
        <location evidence="1 5">Membrane</location>
        <topology evidence="1 5">Multi-pass membrane protein</topology>
    </subcellularLocation>
</comment>
<dbReference type="PANTHER" id="PTHR10687">
    <property type="entry name" value="SECRETORY CARRIER-ASSOCIATED MEMBRANE PROTEIN SCAMP"/>
    <property type="match status" value="1"/>
</dbReference>
<feature type="transmembrane region" description="Helical" evidence="5">
    <location>
        <begin position="279"/>
        <end position="303"/>
    </location>
</feature>
<evidence type="ECO:0000313" key="9">
    <source>
        <dbReference type="Proteomes" id="UP001152759"/>
    </source>
</evidence>
<evidence type="ECO:0000256" key="1">
    <source>
        <dbReference type="ARBA" id="ARBA00004141"/>
    </source>
</evidence>
<dbReference type="InterPro" id="IPR007273">
    <property type="entry name" value="SCAMP"/>
</dbReference>
<feature type="compositionally biased region" description="Low complexity" evidence="7">
    <location>
        <begin position="349"/>
        <end position="367"/>
    </location>
</feature>
<evidence type="ECO:0000256" key="5">
    <source>
        <dbReference type="RuleBase" id="RU363122"/>
    </source>
</evidence>
<dbReference type="Proteomes" id="UP001152759">
    <property type="component" value="Chromosome 1"/>
</dbReference>
<organism evidence="8 9">
    <name type="scientific">Bemisia tabaci</name>
    <name type="common">Sweetpotato whitefly</name>
    <name type="synonym">Aleurodes tabaci</name>
    <dbReference type="NCBI Taxonomy" id="7038"/>
    <lineage>
        <taxon>Eukaryota</taxon>
        <taxon>Metazoa</taxon>
        <taxon>Ecdysozoa</taxon>
        <taxon>Arthropoda</taxon>
        <taxon>Hexapoda</taxon>
        <taxon>Insecta</taxon>
        <taxon>Pterygota</taxon>
        <taxon>Neoptera</taxon>
        <taxon>Paraneoptera</taxon>
        <taxon>Hemiptera</taxon>
        <taxon>Sternorrhyncha</taxon>
        <taxon>Aleyrodoidea</taxon>
        <taxon>Aleyrodidae</taxon>
        <taxon>Aleyrodinae</taxon>
        <taxon>Bemisia</taxon>
    </lineage>
</organism>
<dbReference type="EMBL" id="OU963862">
    <property type="protein sequence ID" value="CAH0382089.1"/>
    <property type="molecule type" value="Genomic_DNA"/>
</dbReference>
<keyword evidence="5" id="KW-0813">Transport</keyword>
<keyword evidence="3 5" id="KW-1133">Transmembrane helix</keyword>
<keyword evidence="2 5" id="KW-0812">Transmembrane</keyword>
<keyword evidence="6" id="KW-0175">Coiled coil</keyword>
<feature type="transmembrane region" description="Helical" evidence="5">
    <location>
        <begin position="170"/>
        <end position="193"/>
    </location>
</feature>
<evidence type="ECO:0000256" key="3">
    <source>
        <dbReference type="ARBA" id="ARBA00022989"/>
    </source>
</evidence>
<feature type="transmembrane region" description="Helical" evidence="5">
    <location>
        <begin position="233"/>
        <end position="251"/>
    </location>
</feature>
<feature type="region of interest" description="Disordered" evidence="7">
    <location>
        <begin position="1"/>
        <end position="75"/>
    </location>
</feature>
<gene>
    <name evidence="8" type="ORF">BEMITA_LOCUS1675</name>
</gene>
<keyword evidence="9" id="KW-1185">Reference proteome</keyword>
<feature type="region of interest" description="Disordered" evidence="7">
    <location>
        <begin position="348"/>
        <end position="367"/>
    </location>
</feature>
<dbReference type="GO" id="GO:0055038">
    <property type="term" value="C:recycling endosome membrane"/>
    <property type="evidence" value="ECO:0007669"/>
    <property type="project" value="TreeGrafter"/>
</dbReference>
<dbReference type="Pfam" id="PF04144">
    <property type="entry name" value="SCAMP"/>
    <property type="match status" value="1"/>
</dbReference>
<evidence type="ECO:0000313" key="8">
    <source>
        <dbReference type="EMBL" id="CAH0382089.1"/>
    </source>
</evidence>
<feature type="coiled-coil region" evidence="6">
    <location>
        <begin position="99"/>
        <end position="130"/>
    </location>
</feature>
<proteinExistence type="inferred from homology"/>
<dbReference type="GO" id="GO:0015031">
    <property type="term" value="P:protein transport"/>
    <property type="evidence" value="ECO:0007669"/>
    <property type="project" value="InterPro"/>
</dbReference>
<dbReference type="GO" id="GO:0032588">
    <property type="term" value="C:trans-Golgi network membrane"/>
    <property type="evidence" value="ECO:0007669"/>
    <property type="project" value="TreeGrafter"/>
</dbReference>